<keyword evidence="4" id="KW-1185">Reference proteome</keyword>
<name>A0A7J6QV55_PEROL</name>
<reference evidence="4 5" key="1">
    <citation type="submission" date="2020-04" db="EMBL/GenBank/DDBJ databases">
        <title>Perkinsus olseni comparative genomics.</title>
        <authorList>
            <person name="Bogema D.R."/>
        </authorList>
    </citation>
    <scope>NUCLEOTIDE SEQUENCE [LARGE SCALE GENOMIC DNA]</scope>
    <source>
        <strain evidence="2">ATCC PRA-205</strain>
        <strain evidence="3 4">ATCC PRA-207</strain>
    </source>
</reference>
<feature type="region of interest" description="Disordered" evidence="1">
    <location>
        <begin position="207"/>
        <end position="237"/>
    </location>
</feature>
<dbReference type="InterPro" id="IPR011992">
    <property type="entry name" value="EF-hand-dom_pair"/>
</dbReference>
<evidence type="ECO:0000313" key="2">
    <source>
        <dbReference type="EMBL" id="KAF4712021.1"/>
    </source>
</evidence>
<dbReference type="AlphaFoldDB" id="A0A7J6QV55"/>
<sequence length="258" mass="28007">SLYYDAQSMTISVEDLRHRFTEFQIHGCVDIGAFHELVRSCHLGEATLSDGLITTLFKLLDVSRRGVINWAEFERLPSLLMSIALKPSHPGDPLPPSGTVEIPPVAVPMSSSVRPVKLTLPAVEEGQLDKGSTWAKLGLDIEDDIHLASSKHAGYTQAKAITMTICCRSSIGRSRKKSQPRLLKSAERFGKYEDSLTCQNNAITPQVSQKATAGGCSPPVASRQSRRPSPRSSSPFARVASVEECVASWLNGGEPPLL</sequence>
<organism evidence="2 5">
    <name type="scientific">Perkinsus olseni</name>
    <name type="common">Perkinsus atlanticus</name>
    <dbReference type="NCBI Taxonomy" id="32597"/>
    <lineage>
        <taxon>Eukaryota</taxon>
        <taxon>Sar</taxon>
        <taxon>Alveolata</taxon>
        <taxon>Perkinsozoa</taxon>
        <taxon>Perkinsea</taxon>
        <taxon>Perkinsida</taxon>
        <taxon>Perkinsidae</taxon>
        <taxon>Perkinsus</taxon>
    </lineage>
</organism>
<evidence type="ECO:0000313" key="5">
    <source>
        <dbReference type="Proteomes" id="UP000574390"/>
    </source>
</evidence>
<proteinExistence type="predicted"/>
<dbReference type="SUPFAM" id="SSF47473">
    <property type="entry name" value="EF-hand"/>
    <property type="match status" value="1"/>
</dbReference>
<accession>A0A7J6QV55</accession>
<evidence type="ECO:0000256" key="1">
    <source>
        <dbReference type="SAM" id="MobiDB-lite"/>
    </source>
</evidence>
<evidence type="ECO:0000313" key="4">
    <source>
        <dbReference type="Proteomes" id="UP000553632"/>
    </source>
</evidence>
<gene>
    <name evidence="2" type="ORF">FOZ62_021168</name>
    <name evidence="3" type="ORF">FOZ63_020521</name>
</gene>
<dbReference type="Proteomes" id="UP000574390">
    <property type="component" value="Unassembled WGS sequence"/>
</dbReference>
<dbReference type="Proteomes" id="UP000553632">
    <property type="component" value="Unassembled WGS sequence"/>
</dbReference>
<evidence type="ECO:0000313" key="3">
    <source>
        <dbReference type="EMBL" id="KAF4740218.1"/>
    </source>
</evidence>
<protein>
    <submittedName>
        <fullName evidence="2">Uncharacterized protein</fullName>
    </submittedName>
</protein>
<dbReference type="EMBL" id="JABANM010027010">
    <property type="protein sequence ID" value="KAF4712021.1"/>
    <property type="molecule type" value="Genomic_DNA"/>
</dbReference>
<dbReference type="EMBL" id="JABANO010013414">
    <property type="protein sequence ID" value="KAF4740218.1"/>
    <property type="molecule type" value="Genomic_DNA"/>
</dbReference>
<comment type="caution">
    <text evidence="2">The sequence shown here is derived from an EMBL/GenBank/DDBJ whole genome shotgun (WGS) entry which is preliminary data.</text>
</comment>
<feature type="non-terminal residue" evidence="2">
    <location>
        <position position="1"/>
    </location>
</feature>